<protein>
    <submittedName>
        <fullName evidence="1">Uncharacterized protein</fullName>
    </submittedName>
</protein>
<organism evidence="1 2">
    <name type="scientific">Virgisporangium aurantiacum</name>
    <dbReference type="NCBI Taxonomy" id="175570"/>
    <lineage>
        <taxon>Bacteria</taxon>
        <taxon>Bacillati</taxon>
        <taxon>Actinomycetota</taxon>
        <taxon>Actinomycetes</taxon>
        <taxon>Micromonosporales</taxon>
        <taxon>Micromonosporaceae</taxon>
        <taxon>Virgisporangium</taxon>
    </lineage>
</organism>
<dbReference type="EMBL" id="BOPG01000053">
    <property type="protein sequence ID" value="GIJ60353.1"/>
    <property type="molecule type" value="Genomic_DNA"/>
</dbReference>
<gene>
    <name evidence="1" type="ORF">Vau01_078690</name>
</gene>
<sequence>MTAIDVEPRVRAVLETLTDADLFADPFLFADATGARRVSRAAFLASLPRRARMFADAGVGSAELTTATQHRLDEQYLLVHTTWSAPSRTGGDPAVLASSYLLRHTGEAIEVVAYLNHRSLA</sequence>
<evidence type="ECO:0000313" key="1">
    <source>
        <dbReference type="EMBL" id="GIJ60353.1"/>
    </source>
</evidence>
<dbReference type="RefSeq" id="WP_204004523.1">
    <property type="nucleotide sequence ID" value="NZ_BOPG01000053.1"/>
</dbReference>
<evidence type="ECO:0000313" key="2">
    <source>
        <dbReference type="Proteomes" id="UP000612585"/>
    </source>
</evidence>
<name>A0A8J3ZFF3_9ACTN</name>
<comment type="caution">
    <text evidence="1">The sequence shown here is derived from an EMBL/GenBank/DDBJ whole genome shotgun (WGS) entry which is preliminary data.</text>
</comment>
<accession>A0A8J3ZFF3</accession>
<keyword evidence="2" id="KW-1185">Reference proteome</keyword>
<proteinExistence type="predicted"/>
<reference evidence="1" key="1">
    <citation type="submission" date="2021-01" db="EMBL/GenBank/DDBJ databases">
        <title>Whole genome shotgun sequence of Virgisporangium aurantiacum NBRC 16421.</title>
        <authorList>
            <person name="Komaki H."/>
            <person name="Tamura T."/>
        </authorList>
    </citation>
    <scope>NUCLEOTIDE SEQUENCE</scope>
    <source>
        <strain evidence="1">NBRC 16421</strain>
    </source>
</reference>
<dbReference type="Proteomes" id="UP000612585">
    <property type="component" value="Unassembled WGS sequence"/>
</dbReference>
<dbReference type="AlphaFoldDB" id="A0A8J3ZFF3"/>